<reference evidence="1" key="1">
    <citation type="submission" date="2016-10" db="EMBL/GenBank/DDBJ databases">
        <title>Sequence of Gallionella enrichment culture.</title>
        <authorList>
            <person name="Poehlein A."/>
            <person name="Muehling M."/>
            <person name="Daniel R."/>
        </authorList>
    </citation>
    <scope>NUCLEOTIDE SEQUENCE</scope>
</reference>
<gene>
    <name evidence="1" type="ORF">GALL_391100</name>
</gene>
<organism evidence="1">
    <name type="scientific">mine drainage metagenome</name>
    <dbReference type="NCBI Taxonomy" id="410659"/>
    <lineage>
        <taxon>unclassified sequences</taxon>
        <taxon>metagenomes</taxon>
        <taxon>ecological metagenomes</taxon>
    </lineage>
</organism>
<protein>
    <submittedName>
        <fullName evidence="1">Uncharacterized protein</fullName>
    </submittedName>
</protein>
<proteinExistence type="predicted"/>
<dbReference type="AlphaFoldDB" id="A0A1J5Q7J6"/>
<name>A0A1J5Q7J6_9ZZZZ</name>
<accession>A0A1J5Q7J6</accession>
<sequence>MGKGDFEKQDGGGCIERALGGEKVGSSADFAKQRGQRLGQYFTARGQGLQRLAQPLRQFDQPGHACRIDMRLRVAGQGAPGFAQGLGALACLLDERRIDQAEMALPIIGKWGGTESELLVDGMQQRGGTLCRTRAGMQRLRAEKGQVVPKTLRRRVLAHQLAAQLQVQTVEQAFDVGVEREQAGAKRFEHAARQPPQAGGRPLAAVLGTAGDGVQLTCCGSGLLPAQDVQQRLLVLPPILLLQHVRARFRRSIGPGPVMVPEVGGVDAFGLRQFQQAAVLRIEFERGFILAGALGFEVIDQGIEAGFEAQQGVVAQLLRVIDQAIERGLRRLHQPCRTEKSQ</sequence>
<evidence type="ECO:0000313" key="1">
    <source>
        <dbReference type="EMBL" id="OIQ79162.1"/>
    </source>
</evidence>
<comment type="caution">
    <text evidence="1">The sequence shown here is derived from an EMBL/GenBank/DDBJ whole genome shotgun (WGS) entry which is preliminary data.</text>
</comment>
<dbReference type="EMBL" id="MLJW01001263">
    <property type="protein sequence ID" value="OIQ79162.1"/>
    <property type="molecule type" value="Genomic_DNA"/>
</dbReference>